<name>E2ZKC1_9FIRM</name>
<proteinExistence type="predicted"/>
<dbReference type="BioCyc" id="FCF748224-HMP:GTSS-1230-MONOMER"/>
<sequence>MTSACALAMFSGKYFYICGSPEGFAVSGVSAKFAGTPEAPSPRELAKPSGFD</sequence>
<dbReference type="Proteomes" id="UP000006028">
    <property type="component" value="Unassembled WGS sequence"/>
</dbReference>
<evidence type="ECO:0000313" key="2">
    <source>
        <dbReference type="Proteomes" id="UP000006028"/>
    </source>
</evidence>
<comment type="caution">
    <text evidence="1">The sequence shown here is derived from an EMBL/GenBank/DDBJ whole genome shotgun (WGS) entry which is preliminary data.</text>
</comment>
<gene>
    <name evidence="1" type="ORF">HMPREF9436_02124</name>
</gene>
<protein>
    <submittedName>
        <fullName evidence="1">Uncharacterized protein</fullName>
    </submittedName>
</protein>
<dbReference type="EMBL" id="AECU01000170">
    <property type="protein sequence ID" value="EFQ06436.1"/>
    <property type="molecule type" value="Genomic_DNA"/>
</dbReference>
<reference evidence="1 2" key="1">
    <citation type="submission" date="2010-08" db="EMBL/GenBank/DDBJ databases">
        <authorList>
            <person name="Weinstock G."/>
            <person name="Sodergren E."/>
            <person name="Clifton S."/>
            <person name="Fulton L."/>
            <person name="Fulton B."/>
            <person name="Courtney L."/>
            <person name="Fronick C."/>
            <person name="Harrison M."/>
            <person name="Strong C."/>
            <person name="Farmer C."/>
            <person name="Delahaunty K."/>
            <person name="Markovic C."/>
            <person name="Hall O."/>
            <person name="Minx P."/>
            <person name="Tomlinson C."/>
            <person name="Mitreva M."/>
            <person name="Hou S."/>
            <person name="Chen J."/>
            <person name="Wollam A."/>
            <person name="Pepin K.H."/>
            <person name="Johnson M."/>
            <person name="Bhonagiri V."/>
            <person name="Zhang X."/>
            <person name="Suruliraj S."/>
            <person name="Warren W."/>
            <person name="Chinwalla A."/>
            <person name="Mardis E.R."/>
            <person name="Wilson R.K."/>
        </authorList>
    </citation>
    <scope>NUCLEOTIDE SEQUENCE [LARGE SCALE GENOMIC DNA]</scope>
    <source>
        <strain evidence="1 2">KLE1255</strain>
    </source>
</reference>
<evidence type="ECO:0000313" key="1">
    <source>
        <dbReference type="EMBL" id="EFQ06436.1"/>
    </source>
</evidence>
<dbReference type="AlphaFoldDB" id="E2ZKC1"/>
<accession>E2ZKC1</accession>
<dbReference type="HOGENOM" id="CLU_3080038_0_0_9"/>
<organism evidence="1 2">
    <name type="scientific">Faecalibacterium cf. prausnitzii KLE1255</name>
    <dbReference type="NCBI Taxonomy" id="748224"/>
    <lineage>
        <taxon>Bacteria</taxon>
        <taxon>Bacillati</taxon>
        <taxon>Bacillota</taxon>
        <taxon>Clostridia</taxon>
        <taxon>Eubacteriales</taxon>
        <taxon>Oscillospiraceae</taxon>
        <taxon>Faecalibacterium</taxon>
    </lineage>
</organism>